<protein>
    <submittedName>
        <fullName evidence="5">ABC transporter substrate-binding protein</fullName>
    </submittedName>
</protein>
<dbReference type="SUPFAM" id="SSF53850">
    <property type="entry name" value="Periplasmic binding protein-like II"/>
    <property type="match status" value="1"/>
</dbReference>
<dbReference type="RefSeq" id="WP_179977587.1">
    <property type="nucleotide sequence ID" value="NZ_JAJJPB010000011.1"/>
</dbReference>
<gene>
    <name evidence="5" type="ORF">LN736_09975</name>
</gene>
<reference evidence="5" key="1">
    <citation type="submission" date="2021-11" db="EMBL/GenBank/DDBJ databases">
        <authorList>
            <person name="Qingchun L."/>
            <person name="Dong Z."/>
            <person name="Zongwei Q."/>
            <person name="Jia Z."/>
            <person name="Duotao L."/>
        </authorList>
    </citation>
    <scope>NUCLEOTIDE SEQUENCE</scope>
    <source>
        <strain evidence="5">WLY-B-L2</strain>
    </source>
</reference>
<evidence type="ECO:0000256" key="1">
    <source>
        <dbReference type="ARBA" id="ARBA00004418"/>
    </source>
</evidence>
<keyword evidence="6" id="KW-1185">Reference proteome</keyword>
<evidence type="ECO:0000259" key="4">
    <source>
        <dbReference type="Pfam" id="PF09084"/>
    </source>
</evidence>
<comment type="caution">
    <text evidence="5">The sequence shown here is derived from an EMBL/GenBank/DDBJ whole genome shotgun (WGS) entry which is preliminary data.</text>
</comment>
<proteinExistence type="inferred from homology"/>
<organism evidence="5 6">
    <name type="scientific">Clostridium aromativorans</name>
    <dbReference type="NCBI Taxonomy" id="2836848"/>
    <lineage>
        <taxon>Bacteria</taxon>
        <taxon>Bacillati</taxon>
        <taxon>Bacillota</taxon>
        <taxon>Clostridia</taxon>
        <taxon>Eubacteriales</taxon>
        <taxon>Clostridiaceae</taxon>
        <taxon>Clostridium</taxon>
    </lineage>
</organism>
<evidence type="ECO:0000313" key="6">
    <source>
        <dbReference type="Proteomes" id="UP001165422"/>
    </source>
</evidence>
<accession>A0ABS8N5U9</accession>
<dbReference type="InterPro" id="IPR015168">
    <property type="entry name" value="SsuA/THI5"/>
</dbReference>
<feature type="domain" description="SsuA/THI5-like" evidence="4">
    <location>
        <begin position="65"/>
        <end position="275"/>
    </location>
</feature>
<dbReference type="PANTHER" id="PTHR30024">
    <property type="entry name" value="ALIPHATIC SULFONATES-BINDING PROTEIN-RELATED"/>
    <property type="match status" value="1"/>
</dbReference>
<comment type="subcellular location">
    <subcellularLocation>
        <location evidence="1">Periplasm</location>
    </subcellularLocation>
</comment>
<dbReference type="PROSITE" id="PS51257">
    <property type="entry name" value="PROKAR_LIPOPROTEIN"/>
    <property type="match status" value="1"/>
</dbReference>
<dbReference type="PANTHER" id="PTHR30024:SF47">
    <property type="entry name" value="TAURINE-BINDING PERIPLASMIC PROTEIN"/>
    <property type="match status" value="1"/>
</dbReference>
<dbReference type="Gene3D" id="3.40.190.10">
    <property type="entry name" value="Periplasmic binding protein-like II"/>
    <property type="match status" value="2"/>
</dbReference>
<keyword evidence="3" id="KW-0732">Signal</keyword>
<sequence>MKNKFKYLKSFKILVVFVVLVLGLTACGTSSVENSKSSSGKSNKVVTINVAGYWGTSGGITTYDPLVIAQKLGYFKNIKIVDSSVPTGPQTLSALTSDRIQAAMLQYSIAASATAKGAKLKAVATAHGGKNDSNFHFYVPKDSSIHSPKDLIGKSVGGIQAGSTEYYAWVDWLKKGGVSPDDVKLVTVQKGTVFQVLEKKQLAGVGTWNDFEQKPVEESGKYRLLFTTYDVFPGDLNHCGLFLTQKFIDENPEAVKELVTGFVKVNNWLKKNPEKGKEMHIQLAKERHVDSSLVEKYYTVTDIRANCLVKKNDAQYFIDKLEEYNYIPKGKVKASDLYTNEFNPYASQGDK</sequence>
<comment type="similarity">
    <text evidence="2">Belongs to the bacterial solute-binding protein SsuA/TauA family.</text>
</comment>
<dbReference type="EMBL" id="JAJJPB010000011">
    <property type="protein sequence ID" value="MCC9295182.1"/>
    <property type="molecule type" value="Genomic_DNA"/>
</dbReference>
<dbReference type="Pfam" id="PF09084">
    <property type="entry name" value="NMT1"/>
    <property type="match status" value="1"/>
</dbReference>
<name>A0ABS8N5U9_9CLOT</name>
<evidence type="ECO:0000256" key="3">
    <source>
        <dbReference type="ARBA" id="ARBA00022729"/>
    </source>
</evidence>
<dbReference type="Proteomes" id="UP001165422">
    <property type="component" value="Unassembled WGS sequence"/>
</dbReference>
<evidence type="ECO:0000313" key="5">
    <source>
        <dbReference type="EMBL" id="MCC9295182.1"/>
    </source>
</evidence>
<evidence type="ECO:0000256" key="2">
    <source>
        <dbReference type="ARBA" id="ARBA00010742"/>
    </source>
</evidence>